<keyword evidence="2" id="KW-1185">Reference proteome</keyword>
<dbReference type="Proteomes" id="UP000016933">
    <property type="component" value="Unassembled WGS sequence"/>
</dbReference>
<evidence type="ECO:0000313" key="2">
    <source>
        <dbReference type="Proteomes" id="UP000016933"/>
    </source>
</evidence>
<reference evidence="2" key="1">
    <citation type="journal article" date="2012" name="PLoS Genet.">
        <title>The genomes of the fungal plant pathogens Cladosporium fulvum and Dothistroma septosporum reveal adaptation to different hosts and lifestyles but also signatures of common ancestry.</title>
        <authorList>
            <person name="de Wit P.J.G.M."/>
            <person name="van der Burgt A."/>
            <person name="Oekmen B."/>
            <person name="Stergiopoulos I."/>
            <person name="Abd-Elsalam K.A."/>
            <person name="Aerts A.L."/>
            <person name="Bahkali A.H."/>
            <person name="Beenen H.G."/>
            <person name="Chettri P."/>
            <person name="Cox M.P."/>
            <person name="Datema E."/>
            <person name="de Vries R.P."/>
            <person name="Dhillon B."/>
            <person name="Ganley A.R."/>
            <person name="Griffiths S.A."/>
            <person name="Guo Y."/>
            <person name="Hamelin R.C."/>
            <person name="Henrissat B."/>
            <person name="Kabir M.S."/>
            <person name="Jashni M.K."/>
            <person name="Kema G."/>
            <person name="Klaubauf S."/>
            <person name="Lapidus A."/>
            <person name="Levasseur A."/>
            <person name="Lindquist E."/>
            <person name="Mehrabi R."/>
            <person name="Ohm R.A."/>
            <person name="Owen T.J."/>
            <person name="Salamov A."/>
            <person name="Schwelm A."/>
            <person name="Schijlen E."/>
            <person name="Sun H."/>
            <person name="van den Burg H.A."/>
            <person name="van Ham R.C.H.J."/>
            <person name="Zhang S."/>
            <person name="Goodwin S.B."/>
            <person name="Grigoriev I.V."/>
            <person name="Collemare J."/>
            <person name="Bradshaw R.E."/>
        </authorList>
    </citation>
    <scope>NUCLEOTIDE SEQUENCE [LARGE SCALE GENOMIC DNA]</scope>
    <source>
        <strain evidence="2">NZE10 / CBS 128990</strain>
    </source>
</reference>
<protein>
    <submittedName>
        <fullName evidence="1">Uncharacterized protein</fullName>
    </submittedName>
</protein>
<dbReference type="HOGENOM" id="CLU_1911619_0_0_1"/>
<organism evidence="1 2">
    <name type="scientific">Dothistroma septosporum (strain NZE10 / CBS 128990)</name>
    <name type="common">Red band needle blight fungus</name>
    <name type="synonym">Mycosphaerella pini</name>
    <dbReference type="NCBI Taxonomy" id="675120"/>
    <lineage>
        <taxon>Eukaryota</taxon>
        <taxon>Fungi</taxon>
        <taxon>Dikarya</taxon>
        <taxon>Ascomycota</taxon>
        <taxon>Pezizomycotina</taxon>
        <taxon>Dothideomycetes</taxon>
        <taxon>Dothideomycetidae</taxon>
        <taxon>Mycosphaerellales</taxon>
        <taxon>Mycosphaerellaceae</taxon>
        <taxon>Dothistroma</taxon>
    </lineage>
</organism>
<dbReference type="EMBL" id="KB446537">
    <property type="protein sequence ID" value="EME45999.1"/>
    <property type="molecule type" value="Genomic_DNA"/>
</dbReference>
<reference evidence="1 2" key="2">
    <citation type="journal article" date="2012" name="PLoS Pathog.">
        <title>Diverse lifestyles and strategies of plant pathogenesis encoded in the genomes of eighteen Dothideomycetes fungi.</title>
        <authorList>
            <person name="Ohm R.A."/>
            <person name="Feau N."/>
            <person name="Henrissat B."/>
            <person name="Schoch C.L."/>
            <person name="Horwitz B.A."/>
            <person name="Barry K.W."/>
            <person name="Condon B.J."/>
            <person name="Copeland A.C."/>
            <person name="Dhillon B."/>
            <person name="Glaser F."/>
            <person name="Hesse C.N."/>
            <person name="Kosti I."/>
            <person name="LaButti K."/>
            <person name="Lindquist E.A."/>
            <person name="Lucas S."/>
            <person name="Salamov A.A."/>
            <person name="Bradshaw R.E."/>
            <person name="Ciuffetti L."/>
            <person name="Hamelin R.C."/>
            <person name="Kema G.H.J."/>
            <person name="Lawrence C."/>
            <person name="Scott J.A."/>
            <person name="Spatafora J.W."/>
            <person name="Turgeon B.G."/>
            <person name="de Wit P.J.G.M."/>
            <person name="Zhong S."/>
            <person name="Goodwin S.B."/>
            <person name="Grigoriev I.V."/>
        </authorList>
    </citation>
    <scope>NUCLEOTIDE SEQUENCE [LARGE SCALE GENOMIC DNA]</scope>
    <source>
        <strain evidence="2">NZE10 / CBS 128990</strain>
    </source>
</reference>
<proteinExistence type="predicted"/>
<accession>N1PUA7</accession>
<sequence length="133" mass="15201">MHFQDAKSHETLCNKQQSSVDIRLESPRRFLGENHRERANEAWVEHVTRADETHGRGRLTRIVVSHVQVRFRPAIIKSLVHGVAFASRGHTGVQLAIIFKAQTWRHLLNETYCDCGAGWKTRCCQVARSVQSS</sequence>
<evidence type="ECO:0000313" key="1">
    <source>
        <dbReference type="EMBL" id="EME45999.1"/>
    </source>
</evidence>
<dbReference type="AlphaFoldDB" id="N1PUA7"/>
<name>N1PUA7_DOTSN</name>
<feature type="non-terminal residue" evidence="1">
    <location>
        <position position="133"/>
    </location>
</feature>
<gene>
    <name evidence="1" type="ORF">DOTSEDRAFT_70117</name>
</gene>